<gene>
    <name evidence="1" type="ORF">SDJN03_23073</name>
</gene>
<comment type="caution">
    <text evidence="1">The sequence shown here is derived from an EMBL/GenBank/DDBJ whole genome shotgun (WGS) entry which is preliminary data.</text>
</comment>
<keyword evidence="2" id="KW-1185">Reference proteome</keyword>
<evidence type="ECO:0000313" key="1">
    <source>
        <dbReference type="EMBL" id="KAG6578625.1"/>
    </source>
</evidence>
<accession>A0AAV6MCB5</accession>
<dbReference type="AlphaFoldDB" id="A0AAV6MCB5"/>
<feature type="non-terminal residue" evidence="1">
    <location>
        <position position="1"/>
    </location>
</feature>
<dbReference type="Proteomes" id="UP000685013">
    <property type="component" value="Chromosome 15"/>
</dbReference>
<name>A0AAV6MCB5_9ROSI</name>
<protein>
    <submittedName>
        <fullName evidence="1">Uncharacterized protein</fullName>
    </submittedName>
</protein>
<organism evidence="1 2">
    <name type="scientific">Cucurbita argyrosperma subsp. sororia</name>
    <dbReference type="NCBI Taxonomy" id="37648"/>
    <lineage>
        <taxon>Eukaryota</taxon>
        <taxon>Viridiplantae</taxon>
        <taxon>Streptophyta</taxon>
        <taxon>Embryophyta</taxon>
        <taxon>Tracheophyta</taxon>
        <taxon>Spermatophyta</taxon>
        <taxon>Magnoliopsida</taxon>
        <taxon>eudicotyledons</taxon>
        <taxon>Gunneridae</taxon>
        <taxon>Pentapetalae</taxon>
        <taxon>rosids</taxon>
        <taxon>fabids</taxon>
        <taxon>Cucurbitales</taxon>
        <taxon>Cucurbitaceae</taxon>
        <taxon>Cucurbiteae</taxon>
        <taxon>Cucurbita</taxon>
    </lineage>
</organism>
<reference evidence="1 2" key="1">
    <citation type="journal article" date="2021" name="Hortic Res">
        <title>The domestication of Cucurbita argyrosperma as revealed by the genome of its wild relative.</title>
        <authorList>
            <person name="Barrera-Redondo J."/>
            <person name="Sanchez-de la Vega G."/>
            <person name="Aguirre-Liguori J.A."/>
            <person name="Castellanos-Morales G."/>
            <person name="Gutierrez-Guerrero Y.T."/>
            <person name="Aguirre-Dugua X."/>
            <person name="Aguirre-Planter E."/>
            <person name="Tenaillon M.I."/>
            <person name="Lira-Saade R."/>
            <person name="Eguiarte L.E."/>
        </authorList>
    </citation>
    <scope>NUCLEOTIDE SEQUENCE [LARGE SCALE GENOMIC DNA]</scope>
    <source>
        <strain evidence="1">JBR-2021</strain>
    </source>
</reference>
<evidence type="ECO:0000313" key="2">
    <source>
        <dbReference type="Proteomes" id="UP000685013"/>
    </source>
</evidence>
<sequence length="90" mass="9947">MIVGTPPLIDISFSATAPCTAAPNRSSLSAFSRRIDAAPFHIRFSHAAVDIALPPPAFFSKVFIIKDDEEDRKEGKCVWETKTFPGRQQK</sequence>
<dbReference type="EMBL" id="JAGKQH010000015">
    <property type="protein sequence ID" value="KAG6578625.1"/>
    <property type="molecule type" value="Genomic_DNA"/>
</dbReference>
<proteinExistence type="predicted"/>